<sequence length="145" mass="16747">MLSTRIFAVFLLLISAFLLYNGWQITTEYNYEPLGARPFPVASLILIMLCCVLILFFAENTKVQWGDFSFWKKLIILILSLSIFALVFEYLGFMLSVGFLVFIMSVLYGAKPYLAMLFALFCGIAFYYFFENLLQITLPFGLIFE</sequence>
<feature type="domain" description="DUF1468" evidence="2">
    <location>
        <begin position="6"/>
        <end position="139"/>
    </location>
</feature>
<evidence type="ECO:0000313" key="5">
    <source>
        <dbReference type="Proteomes" id="UP000239717"/>
    </source>
</evidence>
<evidence type="ECO:0000256" key="1">
    <source>
        <dbReference type="SAM" id="Phobius"/>
    </source>
</evidence>
<dbReference type="OMA" id="MAWPYQA"/>
<dbReference type="Pfam" id="PF07331">
    <property type="entry name" value="TctB"/>
    <property type="match status" value="1"/>
</dbReference>
<evidence type="ECO:0000259" key="2">
    <source>
        <dbReference type="Pfam" id="PF07331"/>
    </source>
</evidence>
<proteinExistence type="predicted"/>
<protein>
    <submittedName>
        <fullName evidence="4">TctB protein</fullName>
    </submittedName>
    <submittedName>
        <fullName evidence="3">Tripartite tricarboxylate transporter TctB family protein</fullName>
    </submittedName>
</protein>
<dbReference type="EMBL" id="CP027403">
    <property type="protein sequence ID" value="AVL47850.1"/>
    <property type="molecule type" value="Genomic_DNA"/>
</dbReference>
<dbReference type="Proteomes" id="UP000239717">
    <property type="component" value="Chromosome"/>
</dbReference>
<reference evidence="3 5" key="1">
    <citation type="submission" date="2018-03" db="EMBL/GenBank/DDBJ databases">
        <title>FDA dAtabase for Regulatory Grade micrObial Sequences (FDA-ARGOS): Supporting development and validation of Infectious Disease Dx tests.</title>
        <authorList>
            <person name="Kerrigan L."/>
            <person name="Tallon L.J."/>
            <person name="Sadzewicz L."/>
            <person name="Sengamalay N."/>
            <person name="Ott S."/>
            <person name="Godinez A."/>
            <person name="Nagaraj S."/>
            <person name="Vavikolanu K."/>
            <person name="Vyas G."/>
            <person name="Nadendla S."/>
            <person name="Aluvathingal J."/>
            <person name="Sichtig H."/>
        </authorList>
    </citation>
    <scope>NUCLEOTIDE SEQUENCE [LARGE SCALE GENOMIC DNA]</scope>
    <source>
        <strain evidence="3 5">FDAARGOS_295</strain>
    </source>
</reference>
<evidence type="ECO:0000313" key="4">
    <source>
        <dbReference type="EMBL" id="VEG62830.1"/>
    </source>
</evidence>
<keyword evidence="1" id="KW-0472">Membrane</keyword>
<dbReference type="EMBL" id="LR134359">
    <property type="protein sequence ID" value="VEG62830.1"/>
    <property type="molecule type" value="Genomic_DNA"/>
</dbReference>
<feature type="transmembrane region" description="Helical" evidence="1">
    <location>
        <begin position="113"/>
        <end position="130"/>
    </location>
</feature>
<keyword evidence="1" id="KW-0812">Transmembrane</keyword>
<accession>A0A448JDI6</accession>
<evidence type="ECO:0000313" key="3">
    <source>
        <dbReference type="EMBL" id="AVL47850.1"/>
    </source>
</evidence>
<keyword evidence="1" id="KW-1133">Transmembrane helix</keyword>
<dbReference type="InterPro" id="IPR009936">
    <property type="entry name" value="DUF1468"/>
</dbReference>
<feature type="transmembrane region" description="Helical" evidence="1">
    <location>
        <begin position="74"/>
        <end position="107"/>
    </location>
</feature>
<dbReference type="AlphaFoldDB" id="A0A448JDI6"/>
<reference evidence="4 6" key="2">
    <citation type="submission" date="2018-12" db="EMBL/GenBank/DDBJ databases">
        <authorList>
            <consortium name="Pathogen Informatics"/>
        </authorList>
    </citation>
    <scope>NUCLEOTIDE SEQUENCE [LARGE SCALE GENOMIC DNA]</scope>
    <source>
        <strain evidence="4 6">NCTC11951</strain>
    </source>
</reference>
<evidence type="ECO:0000313" key="6">
    <source>
        <dbReference type="Proteomes" id="UP000275504"/>
    </source>
</evidence>
<feature type="transmembrane region" description="Helical" evidence="1">
    <location>
        <begin position="40"/>
        <end position="58"/>
    </location>
</feature>
<organism evidence="4 6">
    <name type="scientific">Campylobacter jejuni subsp. doylei</name>
    <dbReference type="NCBI Taxonomy" id="32021"/>
    <lineage>
        <taxon>Bacteria</taxon>
        <taxon>Pseudomonadati</taxon>
        <taxon>Campylobacterota</taxon>
        <taxon>Epsilonproteobacteria</taxon>
        <taxon>Campylobacterales</taxon>
        <taxon>Campylobacteraceae</taxon>
        <taxon>Campylobacter</taxon>
    </lineage>
</organism>
<gene>
    <name evidence="3" type="ORF">CEP74_09010</name>
    <name evidence="4" type="ORF">NCTC11951_01981</name>
</gene>
<name>A0A448JDI6_CAMJU</name>
<dbReference type="Proteomes" id="UP000275504">
    <property type="component" value="Chromosome"/>
</dbReference>